<proteinExistence type="predicted"/>
<keyword evidence="7" id="KW-1185">Reference proteome</keyword>
<gene>
    <name evidence="6" type="ORF">M0638_15905</name>
</gene>
<evidence type="ECO:0000256" key="3">
    <source>
        <dbReference type="ARBA" id="ARBA00022989"/>
    </source>
</evidence>
<evidence type="ECO:0000256" key="1">
    <source>
        <dbReference type="ARBA" id="ARBA00004141"/>
    </source>
</evidence>
<feature type="transmembrane region" description="Helical" evidence="5">
    <location>
        <begin position="104"/>
        <end position="122"/>
    </location>
</feature>
<dbReference type="RefSeq" id="WP_248667977.1">
    <property type="nucleotide sequence ID" value="NZ_JALPRX010000068.1"/>
</dbReference>
<feature type="transmembrane region" description="Helical" evidence="5">
    <location>
        <begin position="43"/>
        <end position="63"/>
    </location>
</feature>
<dbReference type="GO" id="GO:0016020">
    <property type="term" value="C:membrane"/>
    <property type="evidence" value="ECO:0007669"/>
    <property type="project" value="UniProtKB-SubCell"/>
</dbReference>
<evidence type="ECO:0000313" key="7">
    <source>
        <dbReference type="Proteomes" id="UP001139516"/>
    </source>
</evidence>
<feature type="transmembrane region" description="Helical" evidence="5">
    <location>
        <begin position="128"/>
        <end position="150"/>
    </location>
</feature>
<feature type="transmembrane region" description="Helical" evidence="5">
    <location>
        <begin position="75"/>
        <end position="97"/>
    </location>
</feature>
<comment type="subcellular location">
    <subcellularLocation>
        <location evidence="1">Membrane</location>
        <topology evidence="1">Multi-pass membrane protein</topology>
    </subcellularLocation>
</comment>
<keyword evidence="4 5" id="KW-0472">Membrane</keyword>
<keyword evidence="2 5" id="KW-0812">Transmembrane</keyword>
<protein>
    <submittedName>
        <fullName evidence="6">DoxX family protein</fullName>
    </submittedName>
</protein>
<evidence type="ECO:0000256" key="4">
    <source>
        <dbReference type="ARBA" id="ARBA00023136"/>
    </source>
</evidence>
<evidence type="ECO:0000256" key="5">
    <source>
        <dbReference type="SAM" id="Phobius"/>
    </source>
</evidence>
<reference evidence="6" key="1">
    <citation type="submission" date="2022-04" db="EMBL/GenBank/DDBJ databases">
        <title>Roseomonas acroporae sp. nov., isolated from coral Acropora digitifera.</title>
        <authorList>
            <person name="Sun H."/>
        </authorList>
    </citation>
    <scope>NUCLEOTIDE SEQUENCE</scope>
    <source>
        <strain evidence="6">NAR14</strain>
    </source>
</reference>
<dbReference type="Proteomes" id="UP001139516">
    <property type="component" value="Unassembled WGS sequence"/>
</dbReference>
<accession>A0A9X2BXE2</accession>
<dbReference type="EMBL" id="JALPRX010000068">
    <property type="protein sequence ID" value="MCK8785864.1"/>
    <property type="molecule type" value="Genomic_DNA"/>
</dbReference>
<organism evidence="6 7">
    <name type="scientific">Roseomonas acroporae</name>
    <dbReference type="NCBI Taxonomy" id="2937791"/>
    <lineage>
        <taxon>Bacteria</taxon>
        <taxon>Pseudomonadati</taxon>
        <taxon>Pseudomonadota</taxon>
        <taxon>Alphaproteobacteria</taxon>
        <taxon>Acetobacterales</taxon>
        <taxon>Roseomonadaceae</taxon>
        <taxon>Roseomonas</taxon>
    </lineage>
</organism>
<evidence type="ECO:0000313" key="6">
    <source>
        <dbReference type="EMBL" id="MCK8785864.1"/>
    </source>
</evidence>
<dbReference type="InterPro" id="IPR032808">
    <property type="entry name" value="DoxX"/>
</dbReference>
<sequence length="160" mass="16821">MSSGLVSAPSPSVALPAGGSWLRQLIGPAVLPRRFDLADNMNVLRIVLGLLYVPHILYKLAALGPSMAFFTRAGLVPAPFFLGLSLVVETLAAVGLVSGLYTRWIGLLSAGAMAVAAYATIATKGMGWLWNLGGVEYLALWGLISLLLAADAWRKAEAGR</sequence>
<comment type="caution">
    <text evidence="6">The sequence shown here is derived from an EMBL/GenBank/DDBJ whole genome shotgun (WGS) entry which is preliminary data.</text>
</comment>
<name>A0A9X2BXE2_9PROT</name>
<dbReference type="AlphaFoldDB" id="A0A9X2BXE2"/>
<keyword evidence="3 5" id="KW-1133">Transmembrane helix</keyword>
<evidence type="ECO:0000256" key="2">
    <source>
        <dbReference type="ARBA" id="ARBA00022692"/>
    </source>
</evidence>
<dbReference type="Pfam" id="PF07681">
    <property type="entry name" value="DoxX"/>
    <property type="match status" value="1"/>
</dbReference>